<dbReference type="PANTHER" id="PTHR26392">
    <property type="entry name" value="MITOGEN-ACTIVATED PROTEIN KINASE KINASE KINASE 7-RELATED"/>
    <property type="match status" value="1"/>
</dbReference>
<keyword evidence="3" id="KW-1185">Reference proteome</keyword>
<name>A0ABN8MBZ6_9CNID</name>
<dbReference type="PROSITE" id="PS50011">
    <property type="entry name" value="PROTEIN_KINASE_DOM"/>
    <property type="match status" value="1"/>
</dbReference>
<dbReference type="SUPFAM" id="SSF56112">
    <property type="entry name" value="Protein kinase-like (PK-like)"/>
    <property type="match status" value="1"/>
</dbReference>
<evidence type="ECO:0000259" key="1">
    <source>
        <dbReference type="PROSITE" id="PS50011"/>
    </source>
</evidence>
<reference evidence="2 3" key="1">
    <citation type="submission" date="2022-05" db="EMBL/GenBank/DDBJ databases">
        <authorList>
            <consortium name="Genoscope - CEA"/>
            <person name="William W."/>
        </authorList>
    </citation>
    <scope>NUCLEOTIDE SEQUENCE [LARGE SCALE GENOMIC DNA]</scope>
</reference>
<dbReference type="EMBL" id="CALNXI010000308">
    <property type="protein sequence ID" value="CAH3024550.1"/>
    <property type="molecule type" value="Genomic_DNA"/>
</dbReference>
<proteinExistence type="predicted"/>
<accession>A0ABN8MBZ6</accession>
<dbReference type="InterPro" id="IPR000719">
    <property type="entry name" value="Prot_kinase_dom"/>
</dbReference>
<comment type="caution">
    <text evidence="2">The sequence shown here is derived from an EMBL/GenBank/DDBJ whole genome shotgun (WGS) entry which is preliminary data.</text>
</comment>
<protein>
    <recommendedName>
        <fullName evidence="1">Protein kinase domain-containing protein</fullName>
    </recommendedName>
</protein>
<dbReference type="Pfam" id="PF00069">
    <property type="entry name" value="Pkinase"/>
    <property type="match status" value="1"/>
</dbReference>
<organism evidence="2 3">
    <name type="scientific">Porites evermanni</name>
    <dbReference type="NCBI Taxonomy" id="104178"/>
    <lineage>
        <taxon>Eukaryota</taxon>
        <taxon>Metazoa</taxon>
        <taxon>Cnidaria</taxon>
        <taxon>Anthozoa</taxon>
        <taxon>Hexacorallia</taxon>
        <taxon>Scleractinia</taxon>
        <taxon>Fungiina</taxon>
        <taxon>Poritidae</taxon>
        <taxon>Porites</taxon>
    </lineage>
</organism>
<feature type="non-terminal residue" evidence="2">
    <location>
        <position position="1"/>
    </location>
</feature>
<evidence type="ECO:0000313" key="2">
    <source>
        <dbReference type="EMBL" id="CAH3024550.1"/>
    </source>
</evidence>
<gene>
    <name evidence="2" type="ORF">PEVE_00023199</name>
</gene>
<dbReference type="InterPro" id="IPR011009">
    <property type="entry name" value="Kinase-like_dom_sf"/>
</dbReference>
<feature type="domain" description="Protein kinase" evidence="1">
    <location>
        <begin position="1"/>
        <end position="102"/>
    </location>
</feature>
<dbReference type="Gene3D" id="1.10.510.10">
    <property type="entry name" value="Transferase(Phosphotransferase) domain 1"/>
    <property type="match status" value="1"/>
</dbReference>
<dbReference type="Proteomes" id="UP001159427">
    <property type="component" value="Unassembled WGS sequence"/>
</dbReference>
<evidence type="ECO:0000313" key="3">
    <source>
        <dbReference type="Proteomes" id="UP001159427"/>
    </source>
</evidence>
<sequence length="102" mass="11537">ENEVKVSDVGTSKEAGYITGTFAGSPAYILPEVLNKSQVYSSKVNIYSLEIMLWELWYGERAFSRSVSLAHFFRMVDNGGRPEHVEGCREPTQAWENLTKEC</sequence>
<dbReference type="PANTHER" id="PTHR26392:SF92">
    <property type="entry name" value="PROTEIN KINASE DOMAIN-CONTAINING PROTEIN"/>
    <property type="match status" value="1"/>
</dbReference>